<name>A0A6J5LK99_9CAUD</name>
<accession>A0A6J5LK99</accession>
<organism evidence="1">
    <name type="scientific">uncultured Caudovirales phage</name>
    <dbReference type="NCBI Taxonomy" id="2100421"/>
    <lineage>
        <taxon>Viruses</taxon>
        <taxon>Duplodnaviria</taxon>
        <taxon>Heunggongvirae</taxon>
        <taxon>Uroviricota</taxon>
        <taxon>Caudoviricetes</taxon>
        <taxon>Peduoviridae</taxon>
        <taxon>Maltschvirus</taxon>
        <taxon>Maltschvirus maltsch</taxon>
    </lineage>
</organism>
<dbReference type="EMBL" id="LR797174">
    <property type="protein sequence ID" value="CAB4191548.1"/>
    <property type="molecule type" value="Genomic_DNA"/>
</dbReference>
<evidence type="ECO:0000313" key="1">
    <source>
        <dbReference type="EMBL" id="CAB4135008.1"/>
    </source>
</evidence>
<reference evidence="1" key="1">
    <citation type="submission" date="2020-04" db="EMBL/GenBank/DDBJ databases">
        <authorList>
            <person name="Chiriac C."/>
            <person name="Salcher M."/>
            <person name="Ghai R."/>
            <person name="Kavagutti S V."/>
        </authorList>
    </citation>
    <scope>NUCLEOTIDE SEQUENCE</scope>
</reference>
<evidence type="ECO:0000313" key="2">
    <source>
        <dbReference type="EMBL" id="CAB4191548.1"/>
    </source>
</evidence>
<protein>
    <submittedName>
        <fullName evidence="1">Uncharacterized protein</fullName>
    </submittedName>
</protein>
<gene>
    <name evidence="2" type="ORF">UFOVP1226_54</name>
    <name evidence="1" type="ORF">UFOVP278_43</name>
</gene>
<proteinExistence type="predicted"/>
<sequence length="84" mass="8651">MKSAAVTVTTSPTLLIGADNQNRVCVLHSGTGSVYIGGADVTSSTGIHLANGTTIEITVPINETLYGITSTSTQTMRVLTPDLD</sequence>
<dbReference type="EMBL" id="LR796291">
    <property type="protein sequence ID" value="CAB4135008.1"/>
    <property type="molecule type" value="Genomic_DNA"/>
</dbReference>